<name>A0A378ACE0_KLEPN</name>
<dbReference type="EMBL" id="UGMA01000005">
    <property type="protein sequence ID" value="STV05691.1"/>
    <property type="molecule type" value="Genomic_DNA"/>
</dbReference>
<accession>A0A378ACE0</accession>
<protein>
    <submittedName>
        <fullName evidence="1">Uncharacterized protein</fullName>
    </submittedName>
</protein>
<sequence>MLTAAFAAFRLAEVDAAGQFAYAENVEAVSSDVGAQRAELFQPLIQFGRAQVAEQFKVFTQRQQRATLWLFRRRQVLPFRTADGAEQDRIRLLASGDGRLRQGVP</sequence>
<gene>
    <name evidence="1" type="ORF">NCTC9504_05468</name>
</gene>
<dbReference type="Proteomes" id="UP000254020">
    <property type="component" value="Unassembled WGS sequence"/>
</dbReference>
<dbReference type="AlphaFoldDB" id="A0A378ACE0"/>
<evidence type="ECO:0000313" key="1">
    <source>
        <dbReference type="EMBL" id="STV05691.1"/>
    </source>
</evidence>
<reference evidence="1 2" key="1">
    <citation type="submission" date="2018-06" db="EMBL/GenBank/DDBJ databases">
        <authorList>
            <consortium name="Pathogen Informatics"/>
            <person name="Doyle S."/>
        </authorList>
    </citation>
    <scope>NUCLEOTIDE SEQUENCE [LARGE SCALE GENOMIC DNA]</scope>
    <source>
        <strain evidence="1 2">NCTC9504</strain>
    </source>
</reference>
<organism evidence="1 2">
    <name type="scientific">Klebsiella pneumoniae subsp. pneumoniae</name>
    <dbReference type="NCBI Taxonomy" id="72407"/>
    <lineage>
        <taxon>Bacteria</taxon>
        <taxon>Pseudomonadati</taxon>
        <taxon>Pseudomonadota</taxon>
        <taxon>Gammaproteobacteria</taxon>
        <taxon>Enterobacterales</taxon>
        <taxon>Enterobacteriaceae</taxon>
        <taxon>Klebsiella/Raoultella group</taxon>
        <taxon>Klebsiella</taxon>
        <taxon>Klebsiella pneumoniae complex</taxon>
    </lineage>
</organism>
<proteinExistence type="predicted"/>
<evidence type="ECO:0000313" key="2">
    <source>
        <dbReference type="Proteomes" id="UP000254020"/>
    </source>
</evidence>